<gene>
    <name evidence="6" type="ORF">Ade02nite_85720</name>
</gene>
<dbReference type="InterPro" id="IPR029058">
    <property type="entry name" value="AB_hydrolase_fold"/>
</dbReference>
<comment type="caution">
    <text evidence="6">The sequence shown here is derived from an EMBL/GenBank/DDBJ whole genome shotgun (WGS) entry which is preliminary data.</text>
</comment>
<evidence type="ECO:0000259" key="5">
    <source>
        <dbReference type="Pfam" id="PF12740"/>
    </source>
</evidence>
<keyword evidence="3" id="KW-0443">Lipid metabolism</keyword>
<evidence type="ECO:0000313" key="7">
    <source>
        <dbReference type="Proteomes" id="UP000609879"/>
    </source>
</evidence>
<evidence type="ECO:0000256" key="3">
    <source>
        <dbReference type="ARBA" id="ARBA00023098"/>
    </source>
</evidence>
<sequence>MGAKGPDRTSRATAVRLVAAWIGVLGLSLPAAACVGGDAPGRQQVGHSGDRRQERQREAGLPEADHPETANAEARHADGQPTSRMPEKGGVREAASYPVGLRILHLMRAGRPLTTLVFYPAARPTAGHGGGRSGRAKTQRVPAAGRFPLVLFSHGLRSSPERFAAALSSWAAAGFVVAAPTYPHTSEFAPRFDRGDIVRQPDDARHVLREVLRLDVDRRDALSGHIDTERIAALGHSAGGYTTSGLFVAGHDPRLRAGVILAGWAAPGAFAGPPATMLFIQGKADPVVPVKVSRAAYDRVPWPKSYILMRRDSHGTYLRPGDRGYAAMLATTTDFLRGTLG</sequence>
<dbReference type="Pfam" id="PF12740">
    <property type="entry name" value="PETase"/>
    <property type="match status" value="1"/>
</dbReference>
<dbReference type="InterPro" id="IPR041127">
    <property type="entry name" value="PET_hydrolase/cutinase-like"/>
</dbReference>
<dbReference type="PANTHER" id="PTHR10272">
    <property type="entry name" value="PLATELET-ACTIVATING FACTOR ACETYLHYDROLASE"/>
    <property type="match status" value="1"/>
</dbReference>
<evidence type="ECO:0000256" key="4">
    <source>
        <dbReference type="SAM" id="MobiDB-lite"/>
    </source>
</evidence>
<feature type="domain" description="PET hydrolase/cutinase-like" evidence="5">
    <location>
        <begin position="187"/>
        <end position="314"/>
    </location>
</feature>
<evidence type="ECO:0000256" key="1">
    <source>
        <dbReference type="ARBA" id="ARBA00022801"/>
    </source>
</evidence>
<dbReference type="EMBL" id="BOMI01000182">
    <property type="protein sequence ID" value="GID79931.1"/>
    <property type="molecule type" value="Genomic_DNA"/>
</dbReference>
<dbReference type="PANTHER" id="PTHR10272:SF0">
    <property type="entry name" value="PLATELET-ACTIVATING FACTOR ACETYLHYDROLASE"/>
    <property type="match status" value="1"/>
</dbReference>
<organism evidence="6 7">
    <name type="scientific">Paractinoplanes deccanensis</name>
    <dbReference type="NCBI Taxonomy" id="113561"/>
    <lineage>
        <taxon>Bacteria</taxon>
        <taxon>Bacillati</taxon>
        <taxon>Actinomycetota</taxon>
        <taxon>Actinomycetes</taxon>
        <taxon>Micromonosporales</taxon>
        <taxon>Micromonosporaceae</taxon>
        <taxon>Paractinoplanes</taxon>
    </lineage>
</organism>
<proteinExistence type="predicted"/>
<dbReference type="SUPFAM" id="SSF53474">
    <property type="entry name" value="alpha/beta-Hydrolases"/>
    <property type="match status" value="1"/>
</dbReference>
<feature type="compositionally biased region" description="Basic and acidic residues" evidence="4">
    <location>
        <begin position="48"/>
        <end position="78"/>
    </location>
</feature>
<evidence type="ECO:0000256" key="2">
    <source>
        <dbReference type="ARBA" id="ARBA00022963"/>
    </source>
</evidence>
<dbReference type="RefSeq" id="WP_344298459.1">
    <property type="nucleotide sequence ID" value="NZ_BAAABO010000001.1"/>
</dbReference>
<evidence type="ECO:0000313" key="6">
    <source>
        <dbReference type="EMBL" id="GID79931.1"/>
    </source>
</evidence>
<feature type="region of interest" description="Disordered" evidence="4">
    <location>
        <begin position="40"/>
        <end position="91"/>
    </location>
</feature>
<keyword evidence="1" id="KW-0378">Hydrolase</keyword>
<keyword evidence="7" id="KW-1185">Reference proteome</keyword>
<dbReference type="Pfam" id="PF03403">
    <property type="entry name" value="PAF-AH_p_II"/>
    <property type="match status" value="1"/>
</dbReference>
<reference evidence="6 7" key="1">
    <citation type="submission" date="2021-01" db="EMBL/GenBank/DDBJ databases">
        <title>Whole genome shotgun sequence of Actinoplanes deccanensis NBRC 13994.</title>
        <authorList>
            <person name="Komaki H."/>
            <person name="Tamura T."/>
        </authorList>
    </citation>
    <scope>NUCLEOTIDE SEQUENCE [LARGE SCALE GENOMIC DNA]</scope>
    <source>
        <strain evidence="6 7">NBRC 13994</strain>
    </source>
</reference>
<accession>A0ABQ3YIU8</accession>
<dbReference type="Gene3D" id="3.40.50.1820">
    <property type="entry name" value="alpha/beta hydrolase"/>
    <property type="match status" value="1"/>
</dbReference>
<keyword evidence="2" id="KW-0442">Lipid degradation</keyword>
<name>A0ABQ3YIU8_9ACTN</name>
<dbReference type="Proteomes" id="UP000609879">
    <property type="component" value="Unassembled WGS sequence"/>
</dbReference>
<protein>
    <recommendedName>
        <fullName evidence="5">PET hydrolase/cutinase-like domain-containing protein</fullName>
    </recommendedName>
</protein>